<dbReference type="InterPro" id="IPR036259">
    <property type="entry name" value="MFS_trans_sf"/>
</dbReference>
<keyword evidence="1" id="KW-0472">Membrane</keyword>
<feature type="transmembrane region" description="Helical" evidence="1">
    <location>
        <begin position="71"/>
        <end position="91"/>
    </location>
</feature>
<dbReference type="AlphaFoldDB" id="A0A075G8B6"/>
<organism evidence="2">
    <name type="scientific">uncultured marine group II/III euryarchaeote KM3_12_H02</name>
    <dbReference type="NCBI Taxonomy" id="1457861"/>
    <lineage>
        <taxon>Archaea</taxon>
        <taxon>Methanobacteriati</taxon>
        <taxon>Methanobacteriota</taxon>
        <taxon>environmental samples</taxon>
    </lineage>
</organism>
<sequence length="280" mass="31377">MAAGKKRKKSKRGLKAYFEEFWENQRDRHLVILGMLTVLTFAMILWAIAFFSMFSSNAQQEANSWADLTAATWVGVLLAFVLLLFVIPEFFHYLGVRNSLVDILETDSRAELQKNKKELDEGAQLLAGAWPARIAAKRVELGLRRDMPEGMSLSDTGENSLLSEWLNTKYSRLAQRFPDSDLLKDPGINKLIIFSSLTGLVLFVYNALIGLARETVSSPRNMTVDFTSIMNGGEYNATWAPHFDLVGGLMIAIFAAILFMTGPAFTDEDESESDSIQEEE</sequence>
<keyword evidence="1" id="KW-0812">Transmembrane</keyword>
<feature type="transmembrane region" description="Helical" evidence="1">
    <location>
        <begin position="30"/>
        <end position="51"/>
    </location>
</feature>
<name>A0A075G8B6_9EURY</name>
<accession>A0A075G8B6</accession>
<dbReference type="SUPFAM" id="SSF103473">
    <property type="entry name" value="MFS general substrate transporter"/>
    <property type="match status" value="1"/>
</dbReference>
<dbReference type="EMBL" id="KF900586">
    <property type="protein sequence ID" value="AIF00271.1"/>
    <property type="molecule type" value="Genomic_DNA"/>
</dbReference>
<reference evidence="2" key="1">
    <citation type="journal article" date="2014" name="Genome Biol. Evol.">
        <title>Pangenome evidence for extensive interdomain horizontal transfer affecting lineage core and shell genes in uncultured planktonic thaumarchaeota and euryarchaeota.</title>
        <authorList>
            <person name="Deschamps P."/>
            <person name="Zivanovic Y."/>
            <person name="Moreira D."/>
            <person name="Rodriguez-Valera F."/>
            <person name="Lopez-Garcia P."/>
        </authorList>
    </citation>
    <scope>NUCLEOTIDE SEQUENCE</scope>
</reference>
<protein>
    <submittedName>
        <fullName evidence="2">Uncharacterized protein</fullName>
    </submittedName>
</protein>
<feature type="transmembrane region" description="Helical" evidence="1">
    <location>
        <begin position="191"/>
        <end position="212"/>
    </location>
</feature>
<evidence type="ECO:0000313" key="2">
    <source>
        <dbReference type="EMBL" id="AIF00271.1"/>
    </source>
</evidence>
<proteinExistence type="predicted"/>
<evidence type="ECO:0000256" key="1">
    <source>
        <dbReference type="SAM" id="Phobius"/>
    </source>
</evidence>
<feature type="transmembrane region" description="Helical" evidence="1">
    <location>
        <begin position="245"/>
        <end position="265"/>
    </location>
</feature>
<keyword evidence="1" id="KW-1133">Transmembrane helix</keyword>